<dbReference type="EMBL" id="UYSU01036873">
    <property type="protein sequence ID" value="VDL98273.1"/>
    <property type="molecule type" value="Genomic_DNA"/>
</dbReference>
<reference evidence="1 2" key="2">
    <citation type="submission" date="2018-11" db="EMBL/GenBank/DDBJ databases">
        <authorList>
            <consortium name="Pathogen Informatics"/>
        </authorList>
    </citation>
    <scope>NUCLEOTIDE SEQUENCE [LARGE SCALE GENOMIC DNA]</scope>
    <source>
        <strain evidence="1 2">NST_G2</strain>
    </source>
</reference>
<proteinExistence type="predicted"/>
<evidence type="ECO:0000313" key="2">
    <source>
        <dbReference type="Proteomes" id="UP000275846"/>
    </source>
</evidence>
<evidence type="ECO:0000313" key="1">
    <source>
        <dbReference type="EMBL" id="VDL98273.1"/>
    </source>
</evidence>
<accession>A0A183T5Z0</accession>
<organism evidence="3">
    <name type="scientific">Schistocephalus solidus</name>
    <name type="common">Tapeworm</name>
    <dbReference type="NCBI Taxonomy" id="70667"/>
    <lineage>
        <taxon>Eukaryota</taxon>
        <taxon>Metazoa</taxon>
        <taxon>Spiralia</taxon>
        <taxon>Lophotrochozoa</taxon>
        <taxon>Platyhelminthes</taxon>
        <taxon>Cestoda</taxon>
        <taxon>Eucestoda</taxon>
        <taxon>Diphyllobothriidea</taxon>
        <taxon>Diphyllobothriidae</taxon>
        <taxon>Schistocephalus</taxon>
    </lineage>
</organism>
<dbReference type="WBParaSite" id="SSLN_0001233801-mRNA-1">
    <property type="protein sequence ID" value="SSLN_0001233801-mRNA-1"/>
    <property type="gene ID" value="SSLN_0001233801"/>
</dbReference>
<dbReference type="Proteomes" id="UP000275846">
    <property type="component" value="Unassembled WGS sequence"/>
</dbReference>
<gene>
    <name evidence="1" type="ORF">SSLN_LOCUS11888</name>
</gene>
<dbReference type="AlphaFoldDB" id="A0A183T5Z0"/>
<reference evidence="3" key="1">
    <citation type="submission" date="2016-06" db="UniProtKB">
        <authorList>
            <consortium name="WormBaseParasite"/>
        </authorList>
    </citation>
    <scope>IDENTIFICATION</scope>
</reference>
<evidence type="ECO:0000313" key="3">
    <source>
        <dbReference type="WBParaSite" id="SSLN_0001233801-mRNA-1"/>
    </source>
</evidence>
<name>A0A183T5Z0_SCHSO</name>
<keyword evidence="2" id="KW-1185">Reference proteome</keyword>
<protein>
    <submittedName>
        <fullName evidence="3">Secreted protein</fullName>
    </submittedName>
</protein>
<sequence>MMPRCWRLSRLSKLTETAADEVVCVGLARWSLKMPELLCLYIAALQGAELNLYSTTVVAVIVEVQAFVSQYFVHSDAKFTVASACEQNTKKGLHLLFLVL</sequence>